<evidence type="ECO:0000256" key="1">
    <source>
        <dbReference type="SAM" id="Coils"/>
    </source>
</evidence>
<accession>A0A543J330</accession>
<dbReference type="OrthoDB" id="3375894at2"/>
<keyword evidence="3" id="KW-1185">Reference proteome</keyword>
<evidence type="ECO:0000313" key="3">
    <source>
        <dbReference type="Proteomes" id="UP000319213"/>
    </source>
</evidence>
<dbReference type="EMBL" id="VFPQ01000001">
    <property type="protein sequence ID" value="TQM77235.1"/>
    <property type="molecule type" value="Genomic_DNA"/>
</dbReference>
<sequence length="397" mass="43754">MSLEGVEHALRRRRDERDRIAGDLLDLEAHHGHRLLRGAELDGETHRRWAEARERLAALWVVFDAYRRVVDEAERLRAASPRPGPETLAELTALLTGPSVVLKPEDVPVERRSLVRITAERITLDEAVARMDAAYREVARTVAAADEAWTALLPRLDEAEAARNAAERLLAELGGADGELERLGRELAALRGRVRGDPLSFAAGGRIDTGPLERLAAALAARRDHLEKALRVRDGFAARAGELADRVAAVRAAEQEARAARDRVLVRITDPVLPHLPDQAPALAGRLAGLAALRDGGDWIALARAADELERAAGDALRQAREATKAINELLERRDELRGRLEAFRAKALRQGLAEHPELLRLFRQAHDLLWTAPCDLRQATRAVSGYQRALREIGAD</sequence>
<dbReference type="Proteomes" id="UP000319213">
    <property type="component" value="Unassembled WGS sequence"/>
</dbReference>
<gene>
    <name evidence="2" type="ORF">FHX40_3992</name>
</gene>
<feature type="coiled-coil region" evidence="1">
    <location>
        <begin position="156"/>
        <end position="186"/>
    </location>
</feature>
<feature type="coiled-coil region" evidence="1">
    <location>
        <begin position="306"/>
        <end position="347"/>
    </location>
</feature>
<comment type="caution">
    <text evidence="2">The sequence shown here is derived from an EMBL/GenBank/DDBJ whole genome shotgun (WGS) entry which is preliminary data.</text>
</comment>
<protein>
    <submittedName>
        <fullName evidence="2">Uncharacterized protein</fullName>
    </submittedName>
</protein>
<dbReference type="RefSeq" id="WP_142261001.1">
    <property type="nucleotide sequence ID" value="NZ_BMPV01000002.1"/>
</dbReference>
<keyword evidence="1" id="KW-0175">Coiled coil</keyword>
<name>A0A543J330_9ACTN</name>
<evidence type="ECO:0000313" key="2">
    <source>
        <dbReference type="EMBL" id="TQM77235.1"/>
    </source>
</evidence>
<proteinExistence type="predicted"/>
<reference evidence="2 3" key="1">
    <citation type="submission" date="2019-06" db="EMBL/GenBank/DDBJ databases">
        <title>Sequencing the genomes of 1000 actinobacteria strains.</title>
        <authorList>
            <person name="Klenk H.-P."/>
        </authorList>
    </citation>
    <scope>NUCLEOTIDE SEQUENCE [LARGE SCALE GENOMIC DNA]</scope>
    <source>
        <strain evidence="2 3">DSM 43186</strain>
    </source>
</reference>
<organism evidence="2 3">
    <name type="scientific">Thermopolyspora flexuosa</name>
    <dbReference type="NCBI Taxonomy" id="103836"/>
    <lineage>
        <taxon>Bacteria</taxon>
        <taxon>Bacillati</taxon>
        <taxon>Actinomycetota</taxon>
        <taxon>Actinomycetes</taxon>
        <taxon>Streptosporangiales</taxon>
        <taxon>Streptosporangiaceae</taxon>
        <taxon>Thermopolyspora</taxon>
    </lineage>
</organism>
<dbReference type="AlphaFoldDB" id="A0A543J330"/>